<dbReference type="EMBL" id="JAMTCG010000007">
    <property type="protein sequence ID" value="MCP2162506.1"/>
    <property type="molecule type" value="Genomic_DNA"/>
</dbReference>
<gene>
    <name evidence="9" type="primary">lspA</name>
    <name evidence="13" type="ORF">LX12_003714</name>
</gene>
<evidence type="ECO:0000256" key="8">
    <source>
        <dbReference type="ARBA" id="ARBA00023136"/>
    </source>
</evidence>
<feature type="active site" evidence="9">
    <location>
        <position position="153"/>
    </location>
</feature>
<evidence type="ECO:0000256" key="5">
    <source>
        <dbReference type="ARBA" id="ARBA00022750"/>
    </source>
</evidence>
<dbReference type="PRINTS" id="PR00781">
    <property type="entry name" value="LIPOSIGPTASE"/>
</dbReference>
<keyword evidence="14" id="KW-1185">Reference proteome</keyword>
<accession>A0ABT1H5R2</accession>
<dbReference type="Proteomes" id="UP001205740">
    <property type="component" value="Unassembled WGS sequence"/>
</dbReference>
<protein>
    <recommendedName>
        <fullName evidence="9">Lipoprotein signal peptidase</fullName>
        <ecNumber evidence="9">3.4.23.36</ecNumber>
    </recommendedName>
    <alternativeName>
        <fullName evidence="9">Prolipoprotein signal peptidase</fullName>
    </alternativeName>
    <alternativeName>
        <fullName evidence="9">Signal peptidase II</fullName>
        <shortName evidence="9">SPase II</shortName>
    </alternativeName>
</protein>
<comment type="pathway">
    <text evidence="9">Protein modification; lipoprotein biosynthesis (signal peptide cleavage).</text>
</comment>
<comment type="similarity">
    <text evidence="1 9 11">Belongs to the peptidase A8 family.</text>
</comment>
<comment type="catalytic activity">
    <reaction evidence="9 10">
        <text>Release of signal peptides from bacterial membrane prolipoproteins. Hydrolyzes -Xaa-Yaa-Zaa-|-(S,diacylglyceryl)Cys-, in which Xaa is hydrophobic (preferably Leu), and Yaa (Ala or Ser) and Zaa (Gly or Ala) have small, neutral side chains.</text>
        <dbReference type="EC" id="3.4.23.36"/>
    </reaction>
</comment>
<evidence type="ECO:0000313" key="13">
    <source>
        <dbReference type="EMBL" id="MCP2162506.1"/>
    </source>
</evidence>
<dbReference type="PANTHER" id="PTHR33695:SF1">
    <property type="entry name" value="LIPOPROTEIN SIGNAL PEPTIDASE"/>
    <property type="match status" value="1"/>
</dbReference>
<feature type="transmembrane region" description="Helical" evidence="9">
    <location>
        <begin position="93"/>
        <end position="112"/>
    </location>
</feature>
<comment type="subcellular location">
    <subcellularLocation>
        <location evidence="9">Cell membrane</location>
        <topology evidence="9">Multi-pass membrane protein</topology>
    </subcellularLocation>
</comment>
<feature type="active site" evidence="9">
    <location>
        <position position="167"/>
    </location>
</feature>
<evidence type="ECO:0000256" key="3">
    <source>
        <dbReference type="ARBA" id="ARBA00022670"/>
    </source>
</evidence>
<feature type="transmembrane region" description="Helical" evidence="9">
    <location>
        <begin position="119"/>
        <end position="137"/>
    </location>
</feature>
<keyword evidence="8 9" id="KW-0472">Membrane</keyword>
<feature type="transmembrane region" description="Helical" evidence="9">
    <location>
        <begin position="36"/>
        <end position="59"/>
    </location>
</feature>
<sequence length="203" mass="21324">MMDPVTDDSRTDPAPTPVADSGDPVDAATPVRRSRAILAVLPAVALVILLLDLVTKIVVVATIDPQRPVQIIGDTVTLRLVRNSGAAFSFATGYTWVLTIVAAAVVVGIIRFSGRLRSAWWAVGLGLVLGGALGNLVDRFFRSPGPLRGHVVDFVSVGWWPVFNVADSAVVCGAILLVALTVFGVEIDGTRTSSGRPKRSADA</sequence>
<keyword evidence="7 9" id="KW-1133">Transmembrane helix</keyword>
<feature type="transmembrane region" description="Helical" evidence="9">
    <location>
        <begin position="157"/>
        <end position="183"/>
    </location>
</feature>
<dbReference type="HAMAP" id="MF_00161">
    <property type="entry name" value="LspA"/>
    <property type="match status" value="1"/>
</dbReference>
<comment type="caution">
    <text evidence="13">The sequence shown here is derived from an EMBL/GenBank/DDBJ whole genome shotgun (WGS) entry which is preliminary data.</text>
</comment>
<dbReference type="Pfam" id="PF01252">
    <property type="entry name" value="Peptidase_A8"/>
    <property type="match status" value="1"/>
</dbReference>
<comment type="function">
    <text evidence="9 10">This protein specifically catalyzes the removal of signal peptides from prolipoproteins.</text>
</comment>
<evidence type="ECO:0000256" key="1">
    <source>
        <dbReference type="ARBA" id="ARBA00006139"/>
    </source>
</evidence>
<keyword evidence="6 9" id="KW-0378">Hydrolase</keyword>
<evidence type="ECO:0000313" key="14">
    <source>
        <dbReference type="Proteomes" id="UP001205740"/>
    </source>
</evidence>
<dbReference type="NCBIfam" id="TIGR00077">
    <property type="entry name" value="lspA"/>
    <property type="match status" value="1"/>
</dbReference>
<feature type="region of interest" description="Disordered" evidence="12">
    <location>
        <begin position="1"/>
        <end position="26"/>
    </location>
</feature>
<name>A0ABT1H5R2_9NOCA</name>
<dbReference type="InterPro" id="IPR001872">
    <property type="entry name" value="Peptidase_A8"/>
</dbReference>
<evidence type="ECO:0000256" key="12">
    <source>
        <dbReference type="SAM" id="MobiDB-lite"/>
    </source>
</evidence>
<evidence type="ECO:0000256" key="4">
    <source>
        <dbReference type="ARBA" id="ARBA00022692"/>
    </source>
</evidence>
<reference evidence="13 14" key="1">
    <citation type="submission" date="2022-06" db="EMBL/GenBank/DDBJ databases">
        <title>Genomic Encyclopedia of Archaeal and Bacterial Type Strains, Phase II (KMG-II): from individual species to whole genera.</title>
        <authorList>
            <person name="Goeker M."/>
        </authorList>
    </citation>
    <scope>NUCLEOTIDE SEQUENCE [LARGE SCALE GENOMIC DNA]</scope>
    <source>
        <strain evidence="13 14">DSM 45037</strain>
    </source>
</reference>
<evidence type="ECO:0000256" key="6">
    <source>
        <dbReference type="ARBA" id="ARBA00022801"/>
    </source>
</evidence>
<keyword evidence="2 9" id="KW-1003">Cell membrane</keyword>
<evidence type="ECO:0000256" key="11">
    <source>
        <dbReference type="RuleBase" id="RU004181"/>
    </source>
</evidence>
<evidence type="ECO:0000256" key="10">
    <source>
        <dbReference type="RuleBase" id="RU000594"/>
    </source>
</evidence>
<keyword evidence="3 9" id="KW-0645">Protease</keyword>
<dbReference type="EC" id="3.4.23.36" evidence="9"/>
<keyword evidence="5 9" id="KW-0064">Aspartyl protease</keyword>
<organism evidence="13 14">
    <name type="scientific">Williamsia serinedens</name>
    <dbReference type="NCBI Taxonomy" id="391736"/>
    <lineage>
        <taxon>Bacteria</taxon>
        <taxon>Bacillati</taxon>
        <taxon>Actinomycetota</taxon>
        <taxon>Actinomycetes</taxon>
        <taxon>Mycobacteriales</taxon>
        <taxon>Nocardiaceae</taxon>
        <taxon>Williamsia</taxon>
    </lineage>
</organism>
<evidence type="ECO:0000256" key="2">
    <source>
        <dbReference type="ARBA" id="ARBA00022475"/>
    </source>
</evidence>
<keyword evidence="4 9" id="KW-0812">Transmembrane</keyword>
<dbReference type="PANTHER" id="PTHR33695">
    <property type="entry name" value="LIPOPROTEIN SIGNAL PEPTIDASE"/>
    <property type="match status" value="1"/>
</dbReference>
<evidence type="ECO:0000256" key="9">
    <source>
        <dbReference type="HAMAP-Rule" id="MF_00161"/>
    </source>
</evidence>
<dbReference type="PROSITE" id="PS00855">
    <property type="entry name" value="SPASE_II"/>
    <property type="match status" value="1"/>
</dbReference>
<proteinExistence type="inferred from homology"/>
<evidence type="ECO:0000256" key="7">
    <source>
        <dbReference type="ARBA" id="ARBA00022989"/>
    </source>
</evidence>